<proteinExistence type="predicted"/>
<dbReference type="PANTHER" id="PTHR43123:SF1">
    <property type="entry name" value="POLYSACCHARIDE DEACETYLASE-RELATED"/>
    <property type="match status" value="1"/>
</dbReference>
<dbReference type="EMBL" id="JAVFHQ010000051">
    <property type="protein sequence ID" value="KAK4541552.1"/>
    <property type="molecule type" value="Genomic_DNA"/>
</dbReference>
<protein>
    <recommendedName>
        <fullName evidence="1">NodB homology domain-containing protein</fullName>
    </recommendedName>
</protein>
<dbReference type="PANTHER" id="PTHR43123">
    <property type="entry name" value="POLYSACCHARIDE DEACETYLASE-RELATED"/>
    <property type="match status" value="1"/>
</dbReference>
<dbReference type="InterPro" id="IPR011330">
    <property type="entry name" value="Glyco_hydro/deAcase_b/a-brl"/>
</dbReference>
<evidence type="ECO:0000313" key="3">
    <source>
        <dbReference type="Proteomes" id="UP001324427"/>
    </source>
</evidence>
<dbReference type="AlphaFoldDB" id="A0AAV9J8X9"/>
<sequence>MSNLRSNDSLATWQWDHHIDTPRDLIGYGPSPPKPQWPNDAKIAVSFVINYEEGGEYSVLNGDSHSETYLTEAVGGTARQQARNTNIESEYDYGARAGIWRLLRVFEKANVKGTVYGVGKALEGNPEVSAVCDTLGWEVASHGWRWIDYHDMPAEQERAEIEKCIDLITQQTGQAPRGWYVGRLSPRSQTLLHQIYQERGLELLWLSDSYADDLPYYKPLPSTLASKQPGEALLVLPYSLDTNDFKYMMPNNWSSPEDFYNYLVAAFDELYAEGQDGSPKMMSIGLHARISGRPGRTGAVRRFAEYVRSKEGVWVATREEIARHWTGVHPYRRSDA</sequence>
<dbReference type="Proteomes" id="UP001324427">
    <property type="component" value="Unassembled WGS sequence"/>
</dbReference>
<comment type="caution">
    <text evidence="2">The sequence shown here is derived from an EMBL/GenBank/DDBJ whole genome shotgun (WGS) entry which is preliminary data.</text>
</comment>
<name>A0AAV9J8X9_9PEZI</name>
<dbReference type="Pfam" id="PF01522">
    <property type="entry name" value="Polysacc_deac_1"/>
    <property type="match status" value="1"/>
</dbReference>
<evidence type="ECO:0000259" key="1">
    <source>
        <dbReference type="PROSITE" id="PS51677"/>
    </source>
</evidence>
<dbReference type="PROSITE" id="PS51677">
    <property type="entry name" value="NODB"/>
    <property type="match status" value="1"/>
</dbReference>
<evidence type="ECO:0000313" key="2">
    <source>
        <dbReference type="EMBL" id="KAK4541552.1"/>
    </source>
</evidence>
<gene>
    <name evidence="2" type="ORF">LTR36_007849</name>
</gene>
<dbReference type="SUPFAM" id="SSF88713">
    <property type="entry name" value="Glycoside hydrolase/deacetylase"/>
    <property type="match status" value="1"/>
</dbReference>
<reference evidence="2 3" key="1">
    <citation type="submission" date="2021-11" db="EMBL/GenBank/DDBJ databases">
        <title>Black yeast isolated from Biological Soil Crust.</title>
        <authorList>
            <person name="Kurbessoian T."/>
        </authorList>
    </citation>
    <scope>NUCLEOTIDE SEQUENCE [LARGE SCALE GENOMIC DNA]</scope>
    <source>
        <strain evidence="2 3">CCFEE 5522</strain>
    </source>
</reference>
<dbReference type="GO" id="GO:0005975">
    <property type="term" value="P:carbohydrate metabolic process"/>
    <property type="evidence" value="ECO:0007669"/>
    <property type="project" value="InterPro"/>
</dbReference>
<accession>A0AAV9J8X9</accession>
<dbReference type="GO" id="GO:0016810">
    <property type="term" value="F:hydrolase activity, acting on carbon-nitrogen (but not peptide) bonds"/>
    <property type="evidence" value="ECO:0007669"/>
    <property type="project" value="InterPro"/>
</dbReference>
<organism evidence="2 3">
    <name type="scientific">Oleoguttula mirabilis</name>
    <dbReference type="NCBI Taxonomy" id="1507867"/>
    <lineage>
        <taxon>Eukaryota</taxon>
        <taxon>Fungi</taxon>
        <taxon>Dikarya</taxon>
        <taxon>Ascomycota</taxon>
        <taxon>Pezizomycotina</taxon>
        <taxon>Dothideomycetes</taxon>
        <taxon>Dothideomycetidae</taxon>
        <taxon>Mycosphaerellales</taxon>
        <taxon>Teratosphaeriaceae</taxon>
        <taxon>Oleoguttula</taxon>
    </lineage>
</organism>
<feature type="domain" description="NodB homology" evidence="1">
    <location>
        <begin position="85"/>
        <end position="316"/>
    </location>
</feature>
<dbReference type="Gene3D" id="3.20.20.370">
    <property type="entry name" value="Glycoside hydrolase/deacetylase"/>
    <property type="match status" value="1"/>
</dbReference>
<keyword evidence="3" id="KW-1185">Reference proteome</keyword>
<dbReference type="InterPro" id="IPR002509">
    <property type="entry name" value="NODB_dom"/>
</dbReference>